<feature type="domain" description="PilZ" evidence="1">
    <location>
        <begin position="64"/>
        <end position="144"/>
    </location>
</feature>
<feature type="domain" description="PilZ" evidence="1">
    <location>
        <begin position="3"/>
        <end position="62"/>
    </location>
</feature>
<dbReference type="SUPFAM" id="SSF141371">
    <property type="entry name" value="PilZ domain-like"/>
    <property type="match status" value="2"/>
</dbReference>
<organism evidence="2 3">
    <name type="scientific">Desulfosarcina widdelii</name>
    <dbReference type="NCBI Taxonomy" id="947919"/>
    <lineage>
        <taxon>Bacteria</taxon>
        <taxon>Pseudomonadati</taxon>
        <taxon>Thermodesulfobacteriota</taxon>
        <taxon>Desulfobacteria</taxon>
        <taxon>Desulfobacterales</taxon>
        <taxon>Desulfosarcinaceae</taxon>
        <taxon>Desulfosarcina</taxon>
    </lineage>
</organism>
<name>A0A5K7ZHY7_9BACT</name>
<dbReference type="GO" id="GO:0035438">
    <property type="term" value="F:cyclic-di-GMP binding"/>
    <property type="evidence" value="ECO:0007669"/>
    <property type="project" value="InterPro"/>
</dbReference>
<proteinExistence type="predicted"/>
<dbReference type="InterPro" id="IPR009875">
    <property type="entry name" value="PilZ_domain"/>
</dbReference>
<accession>A0A5K7ZHY7</accession>
<dbReference type="Pfam" id="PF07238">
    <property type="entry name" value="PilZ"/>
    <property type="match status" value="2"/>
</dbReference>
<evidence type="ECO:0000259" key="1">
    <source>
        <dbReference type="Pfam" id="PF07238"/>
    </source>
</evidence>
<evidence type="ECO:0000313" key="3">
    <source>
        <dbReference type="Proteomes" id="UP000427769"/>
    </source>
</evidence>
<keyword evidence="3" id="KW-1185">Reference proteome</keyword>
<dbReference type="EMBL" id="AP021875">
    <property type="protein sequence ID" value="BBO79273.1"/>
    <property type="molecule type" value="Genomic_DNA"/>
</dbReference>
<dbReference type="AlphaFoldDB" id="A0A5K7ZHY7"/>
<dbReference type="KEGG" id="dwd:DSCW_66900"/>
<protein>
    <recommendedName>
        <fullName evidence="1">PilZ domain-containing protein</fullName>
    </recommendedName>
</protein>
<dbReference type="Proteomes" id="UP000427769">
    <property type="component" value="Chromosome"/>
</dbReference>
<evidence type="ECO:0000313" key="2">
    <source>
        <dbReference type="EMBL" id="BBO79273.1"/>
    </source>
</evidence>
<sequence length="145" mass="16694">MAFHGKCENISMDGALISNISLFDVEVGNEILIAIPLPQKNSSIKVKSTIRWIEKNQFGIRFYKRKNPRKIYKRKITVFTDSMICSTMINNLSRGGANIQIDEKFFLKKESEIHAIIPFAKRNEELTKRSVVKWIKNGQCGIQFV</sequence>
<gene>
    <name evidence="2" type="ORF">DSCW_66900</name>
</gene>
<reference evidence="2 3" key="1">
    <citation type="submission" date="2019-11" db="EMBL/GenBank/DDBJ databases">
        <title>Comparative genomics of hydrocarbon-degrading Desulfosarcina strains.</title>
        <authorList>
            <person name="Watanabe M."/>
            <person name="Kojima H."/>
            <person name="Fukui M."/>
        </authorList>
    </citation>
    <scope>NUCLEOTIDE SEQUENCE [LARGE SCALE GENOMIC DNA]</scope>
    <source>
        <strain evidence="2 3">PP31</strain>
    </source>
</reference>
<dbReference type="Gene3D" id="2.40.10.220">
    <property type="entry name" value="predicted glycosyltransferase like domains"/>
    <property type="match status" value="2"/>
</dbReference>